<evidence type="ECO:0000256" key="2">
    <source>
        <dbReference type="ARBA" id="ARBA00023136"/>
    </source>
</evidence>
<feature type="signal peptide" evidence="4">
    <location>
        <begin position="1"/>
        <end position="28"/>
    </location>
</feature>
<dbReference type="STRING" id="1045558.SAMN05216175_102120"/>
<comment type="similarity">
    <text evidence="4">Belongs to the LptD family.</text>
</comment>
<evidence type="ECO:0000256" key="3">
    <source>
        <dbReference type="ARBA" id="ARBA00023237"/>
    </source>
</evidence>
<feature type="region of interest" description="Disordered" evidence="5">
    <location>
        <begin position="91"/>
        <end position="165"/>
    </location>
</feature>
<feature type="domain" description="LptD C-terminal" evidence="7">
    <location>
        <begin position="449"/>
        <end position="816"/>
    </location>
</feature>
<keyword evidence="2 4" id="KW-0472">Membrane</keyword>
<dbReference type="HAMAP" id="MF_01411">
    <property type="entry name" value="LPS_assembly_LptD"/>
    <property type="match status" value="1"/>
</dbReference>
<dbReference type="Pfam" id="PF03968">
    <property type="entry name" value="LptD_N"/>
    <property type="match status" value="1"/>
</dbReference>
<protein>
    <recommendedName>
        <fullName evidence="4">LPS-assembly protein LptD</fullName>
    </recommendedName>
</protein>
<reference evidence="9" key="1">
    <citation type="submission" date="2016-10" db="EMBL/GenBank/DDBJ databases">
        <authorList>
            <person name="Varghese N."/>
            <person name="Submissions S."/>
        </authorList>
    </citation>
    <scope>NUCLEOTIDE SEQUENCE [LARGE SCALE GENOMIC DNA]</scope>
    <source>
        <strain evidence="9">CGMCC 1.10971</strain>
    </source>
</reference>
<gene>
    <name evidence="4" type="primary">lptD</name>
    <name evidence="8" type="ORF">SAMN05216175_102120</name>
</gene>
<comment type="function">
    <text evidence="4">Together with LptE, is involved in the assembly of lipopolysaccharide (LPS) at the surface of the outer membrane.</text>
</comment>
<dbReference type="InterPro" id="IPR007543">
    <property type="entry name" value="LptD_C"/>
</dbReference>
<evidence type="ECO:0000256" key="4">
    <source>
        <dbReference type="HAMAP-Rule" id="MF_01411"/>
    </source>
</evidence>
<feature type="region of interest" description="Disordered" evidence="5">
    <location>
        <begin position="44"/>
        <end position="72"/>
    </location>
</feature>
<evidence type="ECO:0000313" key="8">
    <source>
        <dbReference type="EMBL" id="SFF95466.1"/>
    </source>
</evidence>
<dbReference type="RefSeq" id="WP_177201075.1">
    <property type="nucleotide sequence ID" value="NZ_FOOU01000002.1"/>
</dbReference>
<feature type="domain" description="Organic solvent tolerance-like N-terminal" evidence="6">
    <location>
        <begin position="225"/>
        <end position="343"/>
    </location>
</feature>
<feature type="chain" id="PRO_5011799947" description="LPS-assembly protein LptD" evidence="4">
    <location>
        <begin position="29"/>
        <end position="900"/>
    </location>
</feature>
<evidence type="ECO:0000256" key="5">
    <source>
        <dbReference type="SAM" id="MobiDB-lite"/>
    </source>
</evidence>
<dbReference type="GO" id="GO:0009279">
    <property type="term" value="C:cell outer membrane"/>
    <property type="evidence" value="ECO:0007669"/>
    <property type="project" value="UniProtKB-SubCell"/>
</dbReference>
<dbReference type="InterPro" id="IPR020889">
    <property type="entry name" value="LipoPS_assembly_LptD"/>
</dbReference>
<organism evidence="8 9">
    <name type="scientific">Neptunomonas qingdaonensis</name>
    <dbReference type="NCBI Taxonomy" id="1045558"/>
    <lineage>
        <taxon>Bacteria</taxon>
        <taxon>Pseudomonadati</taxon>
        <taxon>Pseudomonadota</taxon>
        <taxon>Gammaproteobacteria</taxon>
        <taxon>Oceanospirillales</taxon>
        <taxon>Oceanospirillaceae</taxon>
        <taxon>Neptunomonas</taxon>
    </lineage>
</organism>
<dbReference type="PANTHER" id="PTHR30189:SF1">
    <property type="entry name" value="LPS-ASSEMBLY PROTEIN LPTD"/>
    <property type="match status" value="1"/>
</dbReference>
<dbReference type="Proteomes" id="UP000198623">
    <property type="component" value="Unassembled WGS sequence"/>
</dbReference>
<dbReference type="AlphaFoldDB" id="A0A1I2N1Q5"/>
<proteinExistence type="inferred from homology"/>
<evidence type="ECO:0000256" key="1">
    <source>
        <dbReference type="ARBA" id="ARBA00022729"/>
    </source>
</evidence>
<evidence type="ECO:0000259" key="7">
    <source>
        <dbReference type="Pfam" id="PF04453"/>
    </source>
</evidence>
<name>A0A1I2N1Q5_9GAMM</name>
<dbReference type="GO" id="GO:0015920">
    <property type="term" value="P:lipopolysaccharide transport"/>
    <property type="evidence" value="ECO:0007669"/>
    <property type="project" value="InterPro"/>
</dbReference>
<evidence type="ECO:0000259" key="6">
    <source>
        <dbReference type="Pfam" id="PF03968"/>
    </source>
</evidence>
<comment type="caution">
    <text evidence="4">Lacks conserved residue(s) required for the propagation of feature annotation.</text>
</comment>
<dbReference type="GO" id="GO:0043165">
    <property type="term" value="P:Gram-negative-bacterium-type cell outer membrane assembly"/>
    <property type="evidence" value="ECO:0007669"/>
    <property type="project" value="UniProtKB-UniRule"/>
</dbReference>
<accession>A0A1I2N1Q5</accession>
<dbReference type="Pfam" id="PF04453">
    <property type="entry name" value="LptD"/>
    <property type="match status" value="1"/>
</dbReference>
<dbReference type="InterPro" id="IPR005653">
    <property type="entry name" value="OstA-like_N"/>
</dbReference>
<keyword evidence="3 4" id="KW-0998">Cell outer membrane</keyword>
<dbReference type="EMBL" id="FOOU01000002">
    <property type="protein sequence ID" value="SFF95466.1"/>
    <property type="molecule type" value="Genomic_DNA"/>
</dbReference>
<feature type="compositionally biased region" description="Polar residues" evidence="5">
    <location>
        <begin position="47"/>
        <end position="59"/>
    </location>
</feature>
<keyword evidence="1 4" id="KW-0732">Signal</keyword>
<dbReference type="PANTHER" id="PTHR30189">
    <property type="entry name" value="LPS-ASSEMBLY PROTEIN"/>
    <property type="match status" value="1"/>
</dbReference>
<dbReference type="InterPro" id="IPR050218">
    <property type="entry name" value="LptD"/>
</dbReference>
<keyword evidence="9" id="KW-1185">Reference proteome</keyword>
<feature type="compositionally biased region" description="Low complexity" evidence="5">
    <location>
        <begin position="100"/>
        <end position="120"/>
    </location>
</feature>
<dbReference type="GO" id="GO:1990351">
    <property type="term" value="C:transporter complex"/>
    <property type="evidence" value="ECO:0007669"/>
    <property type="project" value="TreeGrafter"/>
</dbReference>
<comment type="subunit">
    <text evidence="4">Component of the lipopolysaccharide transport and assembly complex. Interacts with LptE and LptA.</text>
</comment>
<sequence length="900" mass="100600" precursor="true">MSFLKHTSHRLTAAIATALLVQYQPAFANQNNWNCQQVNNKWDCSGEPSSGDLSSTTTAAEAKHPASDNSAEQIERLTQSSYTNAETIKQTQKTVSATSPAIATATQAEAPTETVAEPLTKALHREAPPIETPSIEAPSTETPGASRNDLVPSKDNSTQAQKAPALPQSAYAHLGWYPYAEGQSPNHCSGRYIEPALPEDDGTPFQFKPITVDASEARTELGLGTELTGSVKIVQGSRSLYSDSATINQETGDINISGGATYREPGLLFTGKTAQSNTNTKKTTLNDAEYVLFKNNIRGSVAQISRNEDATITIKEGNYTQCPPDANTWNLAAKEIHLDKNSGFGWAKHATLKVSDIPVLYLPYFEFPIDDRRHTGFLYPSIRYSDTEGLDLSTPYYFNIAPNIDDTLTPRFLEKRGILLENEFRYMNAYSTNSLSTAYLPNDRVTDQNRWLLGIKHTGKPADRWLTKINYLSVSDDDYFDDLGTTLDAAEESHLNRSGSVAYYGNQWQSEFLLQSYQTIDEDNITPYRRLPQLQVSGDPTLGPDWLSASYLLQLTQFDRNITGLTDSDRVTGSRLHIAPELTATLRNASGYIKPAIKLWHSQYSLNDQVAGMNDSPSISVPVISIDSGLFFDRDYSLFNTHYQQTLEPRLYALYVPEQDQSAIPDFDTTAYSFDYASLFRSNRFSGYDRIGDTKQLSLGVSSRLIDQKGREAITASIGQAIYYDDRTVELDDSPLTDGTSDFSDIATSVIWRPNKRLNINFNANFDHEDIRATEHNVAVRYQDDINRIVSLSYRFSEDIREQSTAAFIWPVSKTWSALGVWQYDWLTNDSIDTAIGLEYESCCWKTRIVTRHWLTDEDEKDTALYLQFVLKGLGSFGRSGGSEFAEKITGFEQREEIND</sequence>
<evidence type="ECO:0000313" key="9">
    <source>
        <dbReference type="Proteomes" id="UP000198623"/>
    </source>
</evidence>
<comment type="subcellular location">
    <subcellularLocation>
        <location evidence="4">Cell outer membrane</location>
    </subcellularLocation>
</comment>